<protein>
    <submittedName>
        <fullName evidence="3">Uncharacterized protein</fullName>
    </submittedName>
</protein>
<evidence type="ECO:0000313" key="4">
    <source>
        <dbReference type="Proteomes" id="UP000295689"/>
    </source>
</evidence>
<keyword evidence="2" id="KW-1133">Transmembrane helix</keyword>
<evidence type="ECO:0000256" key="1">
    <source>
        <dbReference type="SAM" id="MobiDB-lite"/>
    </source>
</evidence>
<reference evidence="3 4" key="1">
    <citation type="journal article" date="2015" name="Stand. Genomic Sci.">
        <title>Genomic Encyclopedia of Bacterial and Archaeal Type Strains, Phase III: the genomes of soil and plant-associated and newly described type strains.</title>
        <authorList>
            <person name="Whitman W.B."/>
            <person name="Woyke T."/>
            <person name="Klenk H.P."/>
            <person name="Zhou Y."/>
            <person name="Lilburn T.G."/>
            <person name="Beck B.J."/>
            <person name="De Vos P."/>
            <person name="Vandamme P."/>
            <person name="Eisen J.A."/>
            <person name="Garrity G."/>
            <person name="Hugenholtz P."/>
            <person name="Kyrpides N.C."/>
        </authorList>
    </citation>
    <scope>NUCLEOTIDE SEQUENCE [LARGE SCALE GENOMIC DNA]</scope>
    <source>
        <strain evidence="3 4">CV53</strain>
    </source>
</reference>
<dbReference type="Proteomes" id="UP000295689">
    <property type="component" value="Unassembled WGS sequence"/>
</dbReference>
<keyword evidence="4" id="KW-1185">Reference proteome</keyword>
<comment type="caution">
    <text evidence="3">The sequence shown here is derived from an EMBL/GenBank/DDBJ whole genome shotgun (WGS) entry which is preliminary data.</text>
</comment>
<dbReference type="EMBL" id="SLVV01000014">
    <property type="protein sequence ID" value="TCN20527.1"/>
    <property type="molecule type" value="Genomic_DNA"/>
</dbReference>
<name>A0A4R2B220_9BACI</name>
<feature type="region of interest" description="Disordered" evidence="1">
    <location>
        <begin position="41"/>
        <end position="74"/>
    </location>
</feature>
<proteinExistence type="predicted"/>
<keyword evidence="2" id="KW-0812">Transmembrane</keyword>
<feature type="transmembrane region" description="Helical" evidence="2">
    <location>
        <begin position="12"/>
        <end position="30"/>
    </location>
</feature>
<dbReference type="RefSeq" id="WP_132011127.1">
    <property type="nucleotide sequence ID" value="NZ_JABUHM010000012.1"/>
</dbReference>
<dbReference type="InterPro" id="IPR046208">
    <property type="entry name" value="DUF6241"/>
</dbReference>
<evidence type="ECO:0000256" key="2">
    <source>
        <dbReference type="SAM" id="Phobius"/>
    </source>
</evidence>
<sequence>MLEKVFSTKNILIFMGVCILVVAGIFYFIFTDINEKFDNQGEQAAQGAEAPPANGGPVGEVSEEEMKEYEKDGLNPFGTATQQENLTQFDYETFIHGMSHQKVVADQKWGFYGINQKRIDWLLEGLEKADVEREATFRSILERWKKGDFSQVDEDHNTIWKMQGGTIGKATGILSSEQEREYLNSKK</sequence>
<gene>
    <name evidence="3" type="ORF">EV146_114147</name>
</gene>
<dbReference type="Pfam" id="PF19754">
    <property type="entry name" value="DUF6241"/>
    <property type="match status" value="1"/>
</dbReference>
<accession>A0A4R2B220</accession>
<keyword evidence="2" id="KW-0472">Membrane</keyword>
<organism evidence="3 4">
    <name type="scientific">Mesobacillus foraminis</name>
    <dbReference type="NCBI Taxonomy" id="279826"/>
    <lineage>
        <taxon>Bacteria</taxon>
        <taxon>Bacillati</taxon>
        <taxon>Bacillota</taxon>
        <taxon>Bacilli</taxon>
        <taxon>Bacillales</taxon>
        <taxon>Bacillaceae</taxon>
        <taxon>Mesobacillus</taxon>
    </lineage>
</organism>
<feature type="compositionally biased region" description="Low complexity" evidence="1">
    <location>
        <begin position="41"/>
        <end position="55"/>
    </location>
</feature>
<evidence type="ECO:0000313" key="3">
    <source>
        <dbReference type="EMBL" id="TCN20527.1"/>
    </source>
</evidence>
<dbReference type="AlphaFoldDB" id="A0A4R2B220"/>